<comment type="caution">
    <text evidence="2">The sequence shown here is derived from an EMBL/GenBank/DDBJ whole genome shotgun (WGS) entry which is preliminary data.</text>
</comment>
<gene>
    <name evidence="2" type="ORF">IOK49_01385</name>
</gene>
<dbReference type="InterPro" id="IPR036866">
    <property type="entry name" value="RibonucZ/Hydroxyglut_hydro"/>
</dbReference>
<dbReference type="GO" id="GO:0016740">
    <property type="term" value="F:transferase activity"/>
    <property type="evidence" value="ECO:0007669"/>
    <property type="project" value="TreeGrafter"/>
</dbReference>
<dbReference type="RefSeq" id="WP_193803328.1">
    <property type="nucleotide sequence ID" value="NZ_JADEZV010000001.1"/>
</dbReference>
<name>A0A843AGK7_9CREN</name>
<accession>A0A843AGK7</accession>
<dbReference type="Proteomes" id="UP000652307">
    <property type="component" value="Unassembled WGS sequence"/>
</dbReference>
<sequence>MEHGFGKLDKLKVFVLAEDSVLYNTPYLAQHGVSFFVQTYSGSERANVLVDVGQNTYALMHNMELMNIDSSTIDAIVLTHCHYDHTRGIAEVLRKIGKRDLPVIAHPDIFRLNLSNDPVLRHVGMTLEDSREKIEESGGRLILARDPLMVFPGLITTGEVRRQTDFEGRGYRLFTVTDNGGVVEDRMMDDISVVGITNSGIVILTGCSHAGIVNIIKHSAELAKEDRVLAVIGGFHLIDAPDERIEKTVRALSQMKIDRIYAGHCTGFKAQVELYREFGERFSPLHTGMSFEF</sequence>
<evidence type="ECO:0000313" key="3">
    <source>
        <dbReference type="Proteomes" id="UP000652307"/>
    </source>
</evidence>
<dbReference type="EMBL" id="JADEZV010000001">
    <property type="protein sequence ID" value="MBE9390739.1"/>
    <property type="molecule type" value="Genomic_DNA"/>
</dbReference>
<dbReference type="SUPFAM" id="SSF56281">
    <property type="entry name" value="Metallo-hydrolase/oxidoreductase"/>
    <property type="match status" value="1"/>
</dbReference>
<dbReference type="InterPro" id="IPR001279">
    <property type="entry name" value="Metallo-B-lactamas"/>
</dbReference>
<dbReference type="PANTHER" id="PTHR13754:SF18">
    <property type="entry name" value="7,8-DIHYDROPTERIN-6-METHYL-4-(BETA-D-RIBOFURANOSYL)-AMINOBENZENE-5'-PHOSPHATE SYNTHASE"/>
    <property type="match status" value="1"/>
</dbReference>
<dbReference type="Pfam" id="PF00753">
    <property type="entry name" value="Lactamase_B"/>
    <property type="match status" value="1"/>
</dbReference>
<dbReference type="CDD" id="cd07713">
    <property type="entry name" value="DHPS-like_MBL-fold"/>
    <property type="match status" value="1"/>
</dbReference>
<feature type="domain" description="Metallo-beta-lactamase" evidence="1">
    <location>
        <begin position="31"/>
        <end position="264"/>
    </location>
</feature>
<dbReference type="AlphaFoldDB" id="A0A843AGK7"/>
<dbReference type="PANTHER" id="PTHR13754">
    <property type="entry name" value="METALLO-BETA-LACTAMASE SUPERFAMILY PROTEIN"/>
    <property type="match status" value="1"/>
</dbReference>
<dbReference type="SMART" id="SM00849">
    <property type="entry name" value="Lactamase_B"/>
    <property type="match status" value="1"/>
</dbReference>
<dbReference type="InterPro" id="IPR052926">
    <property type="entry name" value="Metallo-beta-lactamase_dom"/>
</dbReference>
<protein>
    <submittedName>
        <fullName evidence="2">MBL fold metallo-hydrolase</fullName>
    </submittedName>
</protein>
<dbReference type="GO" id="GO:0016787">
    <property type="term" value="F:hydrolase activity"/>
    <property type="evidence" value="ECO:0007669"/>
    <property type="project" value="UniProtKB-KW"/>
</dbReference>
<keyword evidence="2" id="KW-0378">Hydrolase</keyword>
<proteinExistence type="predicted"/>
<dbReference type="InterPro" id="IPR041712">
    <property type="entry name" value="DHPS-like_MBL-fold"/>
</dbReference>
<dbReference type="Gene3D" id="3.60.15.10">
    <property type="entry name" value="Ribonuclease Z/Hydroxyacylglutathione hydrolase-like"/>
    <property type="match status" value="1"/>
</dbReference>
<evidence type="ECO:0000313" key="2">
    <source>
        <dbReference type="EMBL" id="MBE9390739.1"/>
    </source>
</evidence>
<organism evidence="2 3">
    <name type="scientific">Fervidicoccus fontis</name>
    <dbReference type="NCBI Taxonomy" id="683846"/>
    <lineage>
        <taxon>Archaea</taxon>
        <taxon>Thermoproteota</taxon>
        <taxon>Thermoprotei</taxon>
        <taxon>Fervidicoccales</taxon>
        <taxon>Fervidicoccaceae</taxon>
        <taxon>Fervidicoccus</taxon>
    </lineage>
</organism>
<evidence type="ECO:0000259" key="1">
    <source>
        <dbReference type="SMART" id="SM00849"/>
    </source>
</evidence>
<reference evidence="2" key="1">
    <citation type="submission" date="2020-10" db="EMBL/GenBank/DDBJ databases">
        <title>Fervidococcus fontis strain 3639Fd - the first crenarchaeon capable of growth on lipids.</title>
        <authorList>
            <person name="Kochetkova T.V."/>
            <person name="Elcheninov A.G."/>
            <person name="Toschakov S.V."/>
            <person name="Kublanov I.V."/>
        </authorList>
    </citation>
    <scope>NUCLEOTIDE SEQUENCE</scope>
    <source>
        <strain evidence="2">3639Fd</strain>
    </source>
</reference>